<dbReference type="SMART" id="SM00342">
    <property type="entry name" value="HTH_ARAC"/>
    <property type="match status" value="1"/>
</dbReference>
<dbReference type="OrthoDB" id="5295174at2"/>
<organism evidence="5 6">
    <name type="scientific">Chryseobacterium aquaticum</name>
    <dbReference type="NCBI Taxonomy" id="452084"/>
    <lineage>
        <taxon>Bacteria</taxon>
        <taxon>Pseudomonadati</taxon>
        <taxon>Bacteroidota</taxon>
        <taxon>Flavobacteriia</taxon>
        <taxon>Flavobacteriales</taxon>
        <taxon>Weeksellaceae</taxon>
        <taxon>Chryseobacterium group</taxon>
        <taxon>Chryseobacterium</taxon>
    </lineage>
</organism>
<evidence type="ECO:0000313" key="5">
    <source>
        <dbReference type="EMBL" id="KQK24749.1"/>
    </source>
</evidence>
<evidence type="ECO:0000256" key="3">
    <source>
        <dbReference type="SAM" id="SignalP"/>
    </source>
</evidence>
<evidence type="ECO:0000256" key="2">
    <source>
        <dbReference type="SAM" id="Phobius"/>
    </source>
</evidence>
<accession>A0A0Q3HQ50</accession>
<dbReference type="STRING" id="452084.AR438_16355"/>
<dbReference type="InterPro" id="IPR018060">
    <property type="entry name" value="HTH_AraC"/>
</dbReference>
<feature type="chain" id="PRO_5006203612" description="HTH araC/xylS-type domain-containing protein" evidence="3">
    <location>
        <begin position="33"/>
        <end position="575"/>
    </location>
</feature>
<sequence length="575" mass="67886">MIFTERYPLIRRAFLMYCCLFASILFSQSVSKDPTYEEFRKKYWEYEENDIRAFVYLDQYIDYAKSKKNYSELFQAYKDAILFSADQKMKYADSAIAAAKQSGNKDLIGDAYLSKGAIYYFNHRKFQLALNEYLTAYEYLEDSKDKLPKYQNLYHIGVVKSYLGYYEEALEIFKECITFFEINIKGDLHENIIYNNTKGYLNSLHQAIICYQALGKKEDVKKLLTIAAASTPKNKDFILEKSYFEKSRGVSDFSDKKYPDAIRDFDLALPGLMKVNDFTWISYVYFYKGESYRKLGKQELAIENYKKVDSIFNKHKFILPELRSNYEELITYYKKKGSPENELYYTNQLLKVDSVISSDFKYLSTRIYKDYDTKQLLEVKENLEKTNSYGFVLLVISGVVIVFLGFMIFYRLRKQKQIQEKYNKLLVKIEEDKIAHPETEPLKFDQTKNVKLDQNIVEKLLKDISNFEANEKFLEKGLTLKKLAEYFKTNTSYLSQVINEYKGSNFSVYINVLRINYATQKIYNDKEWRKYSIEHIASASGFSNRQSFSNIFLEINGIRPVDFIKKRIKELESGE</sequence>
<comment type="caution">
    <text evidence="5">The sequence shown here is derived from an EMBL/GenBank/DDBJ whole genome shotgun (WGS) entry which is preliminary data.</text>
</comment>
<dbReference type="PANTHER" id="PTHR43280">
    <property type="entry name" value="ARAC-FAMILY TRANSCRIPTIONAL REGULATOR"/>
    <property type="match status" value="1"/>
</dbReference>
<protein>
    <recommendedName>
        <fullName evidence="4">HTH araC/xylS-type domain-containing protein</fullName>
    </recommendedName>
</protein>
<reference evidence="5 6" key="1">
    <citation type="submission" date="2015-10" db="EMBL/GenBank/DDBJ databases">
        <title>Chryseobacterium aquaticum genome.</title>
        <authorList>
            <person name="Newman J.D."/>
            <person name="Ferguson M.B."/>
            <person name="Miller J.R."/>
        </authorList>
    </citation>
    <scope>NUCLEOTIDE SEQUENCE [LARGE SCALE GENOMIC DNA]</scope>
    <source>
        <strain evidence="5 6">KCTC 12483</strain>
    </source>
</reference>
<feature type="domain" description="HTH araC/xylS-type" evidence="4">
    <location>
        <begin position="458"/>
        <end position="566"/>
    </location>
</feature>
<dbReference type="EMBL" id="LLYZ01000020">
    <property type="protein sequence ID" value="KQK24749.1"/>
    <property type="molecule type" value="Genomic_DNA"/>
</dbReference>
<dbReference type="GO" id="GO:0043565">
    <property type="term" value="F:sequence-specific DNA binding"/>
    <property type="evidence" value="ECO:0007669"/>
    <property type="project" value="InterPro"/>
</dbReference>
<gene>
    <name evidence="5" type="ORF">AR438_16355</name>
</gene>
<dbReference type="Pfam" id="PF12833">
    <property type="entry name" value="HTH_18"/>
    <property type="match status" value="1"/>
</dbReference>
<dbReference type="SMART" id="SM00028">
    <property type="entry name" value="TPR"/>
    <property type="match status" value="2"/>
</dbReference>
<keyword evidence="6" id="KW-1185">Reference proteome</keyword>
<dbReference type="PANTHER" id="PTHR43280:SF29">
    <property type="entry name" value="ARAC-FAMILY TRANSCRIPTIONAL REGULATOR"/>
    <property type="match status" value="1"/>
</dbReference>
<keyword evidence="2" id="KW-0472">Membrane</keyword>
<dbReference type="Gene3D" id="1.25.40.10">
    <property type="entry name" value="Tetratricopeptide repeat domain"/>
    <property type="match status" value="2"/>
</dbReference>
<evidence type="ECO:0000259" key="4">
    <source>
        <dbReference type="PROSITE" id="PS01124"/>
    </source>
</evidence>
<keyword evidence="2" id="KW-1133">Transmembrane helix</keyword>
<name>A0A0Q3HQ50_9FLAO</name>
<evidence type="ECO:0000256" key="1">
    <source>
        <dbReference type="ARBA" id="ARBA00023125"/>
    </source>
</evidence>
<dbReference type="AlphaFoldDB" id="A0A0Q3HQ50"/>
<dbReference type="InterPro" id="IPR011990">
    <property type="entry name" value="TPR-like_helical_dom_sf"/>
</dbReference>
<dbReference type="GO" id="GO:0003700">
    <property type="term" value="F:DNA-binding transcription factor activity"/>
    <property type="evidence" value="ECO:0007669"/>
    <property type="project" value="InterPro"/>
</dbReference>
<feature type="transmembrane region" description="Helical" evidence="2">
    <location>
        <begin position="389"/>
        <end position="412"/>
    </location>
</feature>
<dbReference type="Proteomes" id="UP000051682">
    <property type="component" value="Unassembled WGS sequence"/>
</dbReference>
<keyword evidence="3" id="KW-0732">Signal</keyword>
<proteinExistence type="predicted"/>
<feature type="signal peptide" evidence="3">
    <location>
        <begin position="1"/>
        <end position="32"/>
    </location>
</feature>
<keyword evidence="1" id="KW-0238">DNA-binding</keyword>
<dbReference type="InterPro" id="IPR019734">
    <property type="entry name" value="TPR_rpt"/>
</dbReference>
<keyword evidence="2" id="KW-0812">Transmembrane</keyword>
<dbReference type="Gene3D" id="1.10.10.60">
    <property type="entry name" value="Homeodomain-like"/>
    <property type="match status" value="2"/>
</dbReference>
<dbReference type="SUPFAM" id="SSF48452">
    <property type="entry name" value="TPR-like"/>
    <property type="match status" value="2"/>
</dbReference>
<evidence type="ECO:0000313" key="6">
    <source>
        <dbReference type="Proteomes" id="UP000051682"/>
    </source>
</evidence>
<dbReference type="PROSITE" id="PS01124">
    <property type="entry name" value="HTH_ARAC_FAMILY_2"/>
    <property type="match status" value="1"/>
</dbReference>